<name>E1SNB3_FERBD</name>
<evidence type="ECO:0000313" key="3">
    <source>
        <dbReference type="Proteomes" id="UP000006683"/>
    </source>
</evidence>
<dbReference type="KEGG" id="fbl:Fbal_0398"/>
<dbReference type="eggNOG" id="ENOG50331R8">
    <property type="taxonomic scope" value="Bacteria"/>
</dbReference>
<evidence type="ECO:0008006" key="4">
    <source>
        <dbReference type="Google" id="ProtNLM"/>
    </source>
</evidence>
<feature type="signal peptide" evidence="1">
    <location>
        <begin position="1"/>
        <end position="21"/>
    </location>
</feature>
<dbReference type="Proteomes" id="UP000006683">
    <property type="component" value="Chromosome"/>
</dbReference>
<sequence length="141" mass="14544">MRIWRILVLAAAMAMGAPAWGASLVDTLVSELGITEDQAIGGAGALMAYAKQDLGSEDWSQLAELVPEASTLAESADMGGVMGSLGNVLGDGAGMAQVLEQMSALGLDADTISQFAPVVMDYLKQQGGEDLIGTLTKLWSP</sequence>
<reference evidence="2 3" key="1">
    <citation type="journal article" date="2010" name="Stand. Genomic Sci.">
        <title>Complete genome sequence of Ferrimonas balearica type strain (PAT).</title>
        <authorList>
            <person name="Nolan M."/>
            <person name="Sikorski J."/>
            <person name="Davenport K."/>
            <person name="Lucas S."/>
            <person name="Glavina Del Rio T."/>
            <person name="Tice H."/>
            <person name="Cheng J."/>
            <person name="Goodwin L."/>
            <person name="Pitluck S."/>
            <person name="Liolios K."/>
            <person name="Ivanova N."/>
            <person name="Mavromatis K."/>
            <person name="Ovchinnikova G."/>
            <person name="Pati A."/>
            <person name="Chen A."/>
            <person name="Palaniappan K."/>
            <person name="Land M."/>
            <person name="Hauser L."/>
            <person name="Chang Y."/>
            <person name="Jeffries C."/>
            <person name="Tapia R."/>
            <person name="Brettin T."/>
            <person name="Detter J."/>
            <person name="Han C."/>
            <person name="Yasawong M."/>
            <person name="Rohde M."/>
            <person name="Tindall B."/>
            <person name="Goker M."/>
            <person name="Woyke T."/>
            <person name="Bristow J."/>
            <person name="Eisen J."/>
            <person name="Markowitz V."/>
            <person name="Hugenholtz P."/>
            <person name="Kyrpides N."/>
            <person name="Klenk H."/>
            <person name="Lapidus A."/>
        </authorList>
    </citation>
    <scope>NUCLEOTIDE SEQUENCE [LARGE SCALE GENOMIC DNA]</scope>
    <source>
        <strain evidence="3">DSM 9799 / CCM 4581 / KCTC 23876 / PAT</strain>
    </source>
</reference>
<accession>E1SNB3</accession>
<dbReference type="GeneID" id="67180650"/>
<dbReference type="InterPro" id="IPR021302">
    <property type="entry name" value="DUF2780_VcgC/VcgE"/>
</dbReference>
<evidence type="ECO:0000313" key="2">
    <source>
        <dbReference type="EMBL" id="ADN74612.1"/>
    </source>
</evidence>
<dbReference type="STRING" id="550540.Fbal_0398"/>
<dbReference type="EMBL" id="CP002209">
    <property type="protein sequence ID" value="ADN74612.1"/>
    <property type="molecule type" value="Genomic_DNA"/>
</dbReference>
<dbReference type="RefSeq" id="WP_013343918.1">
    <property type="nucleotide sequence ID" value="NC_014541.1"/>
</dbReference>
<dbReference type="OrthoDB" id="8546843at2"/>
<gene>
    <name evidence="2" type="ordered locus">Fbal_0398</name>
</gene>
<organism evidence="2 3">
    <name type="scientific">Ferrimonas balearica (strain DSM 9799 / CCM 4581 / KCTC 23876 / PAT)</name>
    <dbReference type="NCBI Taxonomy" id="550540"/>
    <lineage>
        <taxon>Bacteria</taxon>
        <taxon>Pseudomonadati</taxon>
        <taxon>Pseudomonadota</taxon>
        <taxon>Gammaproteobacteria</taxon>
        <taxon>Alteromonadales</taxon>
        <taxon>Ferrimonadaceae</taxon>
        <taxon>Ferrimonas</taxon>
    </lineage>
</organism>
<keyword evidence="1" id="KW-0732">Signal</keyword>
<keyword evidence="3" id="KW-1185">Reference proteome</keyword>
<feature type="chain" id="PRO_5003151499" description="DUF2780 domain-containing protein" evidence="1">
    <location>
        <begin position="22"/>
        <end position="141"/>
    </location>
</feature>
<dbReference type="HOGENOM" id="CLU_157979_0_0_6"/>
<protein>
    <recommendedName>
        <fullName evidence="4">DUF2780 domain-containing protein</fullName>
    </recommendedName>
</protein>
<evidence type="ECO:0000256" key="1">
    <source>
        <dbReference type="SAM" id="SignalP"/>
    </source>
</evidence>
<proteinExistence type="predicted"/>
<dbReference type="AlphaFoldDB" id="E1SNB3"/>
<dbReference type="Pfam" id="PF11075">
    <property type="entry name" value="DUF2780"/>
    <property type="match status" value="1"/>
</dbReference>